<evidence type="ECO:0000313" key="1">
    <source>
        <dbReference type="Proteomes" id="UP000035680"/>
    </source>
</evidence>
<dbReference type="STRING" id="75913.A0A0K0EUT5"/>
<sequence length="81" mass="9867">MEYPILYKYWTVVKFSVYLVNKDCTVDDEMNNGNNNCLKTEKVYKSTFVAYYNLNKNDINARIYLYNVIPDHYWFDLKTRE</sequence>
<evidence type="ECO:0000313" key="2">
    <source>
        <dbReference type="WBParaSite" id="SVE_0028000.1"/>
    </source>
</evidence>
<keyword evidence="1" id="KW-1185">Reference proteome</keyword>
<dbReference type="Proteomes" id="UP000035680">
    <property type="component" value="Unassembled WGS sequence"/>
</dbReference>
<organism evidence="1 2">
    <name type="scientific">Strongyloides venezuelensis</name>
    <name type="common">Threadworm</name>
    <dbReference type="NCBI Taxonomy" id="75913"/>
    <lineage>
        <taxon>Eukaryota</taxon>
        <taxon>Metazoa</taxon>
        <taxon>Ecdysozoa</taxon>
        <taxon>Nematoda</taxon>
        <taxon>Chromadorea</taxon>
        <taxon>Rhabditida</taxon>
        <taxon>Tylenchina</taxon>
        <taxon>Panagrolaimomorpha</taxon>
        <taxon>Strongyloidoidea</taxon>
        <taxon>Strongyloididae</taxon>
        <taxon>Strongyloides</taxon>
    </lineage>
</organism>
<name>A0A0K0EUT5_STRVS</name>
<protein>
    <submittedName>
        <fullName evidence="2">Ac146-like protein</fullName>
    </submittedName>
</protein>
<accession>A0A0K0EUT5</accession>
<reference evidence="1" key="1">
    <citation type="submission" date="2014-07" db="EMBL/GenBank/DDBJ databases">
        <authorList>
            <person name="Martin A.A"/>
            <person name="De Silva N."/>
        </authorList>
    </citation>
    <scope>NUCLEOTIDE SEQUENCE</scope>
</reference>
<reference evidence="2" key="2">
    <citation type="submission" date="2015-08" db="UniProtKB">
        <authorList>
            <consortium name="WormBaseParasite"/>
        </authorList>
    </citation>
    <scope>IDENTIFICATION</scope>
</reference>
<dbReference type="AlphaFoldDB" id="A0A0K0EUT5"/>
<proteinExistence type="predicted"/>
<dbReference type="WBParaSite" id="SVE_0028000.1">
    <property type="protein sequence ID" value="SVE_0028000.1"/>
    <property type="gene ID" value="SVE_0028000"/>
</dbReference>